<proteinExistence type="predicted"/>
<keyword evidence="1" id="KW-0472">Membrane</keyword>
<sequence>MLKKHTLPGVALAALIILALTGLLWWSGDRGVERGHDDIVVVRATARPEALPFAPIPASDTSAAALALVEKQILETIGEPGTSLRDVRIVDQERQIACGERTSHGTATLRRFVWLSQLRQVVTDDGGQDFAILVNVCNPPPHS</sequence>
<dbReference type="EMBL" id="CZQE01000057">
    <property type="protein sequence ID" value="CUS43480.1"/>
    <property type="molecule type" value="Genomic_DNA"/>
</dbReference>
<keyword evidence="1" id="KW-1133">Transmembrane helix</keyword>
<feature type="transmembrane region" description="Helical" evidence="1">
    <location>
        <begin position="6"/>
        <end position="26"/>
    </location>
</feature>
<organism evidence="2">
    <name type="scientific">hydrothermal vent metagenome</name>
    <dbReference type="NCBI Taxonomy" id="652676"/>
    <lineage>
        <taxon>unclassified sequences</taxon>
        <taxon>metagenomes</taxon>
        <taxon>ecological metagenomes</taxon>
    </lineage>
</organism>
<protein>
    <submittedName>
        <fullName evidence="2">Uncharacterized protein</fullName>
    </submittedName>
</protein>
<keyword evidence="1" id="KW-0812">Transmembrane</keyword>
<dbReference type="AlphaFoldDB" id="A0A160TFI9"/>
<accession>A0A160TFI9</accession>
<reference evidence="2" key="1">
    <citation type="submission" date="2015-10" db="EMBL/GenBank/DDBJ databases">
        <authorList>
            <person name="Gilbert D.G."/>
        </authorList>
    </citation>
    <scope>NUCLEOTIDE SEQUENCE</scope>
</reference>
<evidence type="ECO:0000256" key="1">
    <source>
        <dbReference type="SAM" id="Phobius"/>
    </source>
</evidence>
<name>A0A160TFI9_9ZZZZ</name>
<evidence type="ECO:0000313" key="2">
    <source>
        <dbReference type="EMBL" id="CUS43480.1"/>
    </source>
</evidence>
<gene>
    <name evidence="2" type="ORF">MGWOODY_Smn3517</name>
</gene>